<dbReference type="STRING" id="1590841.A0A2R6RJF0"/>
<dbReference type="EMBL" id="NKQK01000005">
    <property type="protein sequence ID" value="PSS30138.1"/>
    <property type="molecule type" value="Genomic_DNA"/>
</dbReference>
<dbReference type="PROSITE" id="PS51686">
    <property type="entry name" value="SAM_MT_RSMB_NOP"/>
    <property type="match status" value="1"/>
</dbReference>
<evidence type="ECO:0000256" key="11">
    <source>
        <dbReference type="SAM" id="MobiDB-lite"/>
    </source>
</evidence>
<evidence type="ECO:0000256" key="4">
    <source>
        <dbReference type="ARBA" id="ARBA00022603"/>
    </source>
</evidence>
<keyword evidence="9" id="KW-0539">Nucleus</keyword>
<name>A0A2R6RJF0_ACTCC</name>
<accession>A0A2R6RJF0</accession>
<dbReference type="PANTHER" id="PTHR22808">
    <property type="entry name" value="NCL1 YEAST -RELATED NOL1/NOP2/FMU SUN DOMAIN-CONTAINING"/>
    <property type="match status" value="1"/>
</dbReference>
<feature type="region of interest" description="Disordered" evidence="11">
    <location>
        <begin position="656"/>
        <end position="690"/>
    </location>
</feature>
<evidence type="ECO:0000256" key="10">
    <source>
        <dbReference type="PROSITE-ProRule" id="PRU01023"/>
    </source>
</evidence>
<evidence type="ECO:0000313" key="14">
    <source>
        <dbReference type="Proteomes" id="UP000241394"/>
    </source>
</evidence>
<organism evidence="13 14">
    <name type="scientific">Actinidia chinensis var. chinensis</name>
    <name type="common">Chinese soft-hair kiwi</name>
    <dbReference type="NCBI Taxonomy" id="1590841"/>
    <lineage>
        <taxon>Eukaryota</taxon>
        <taxon>Viridiplantae</taxon>
        <taxon>Streptophyta</taxon>
        <taxon>Embryophyta</taxon>
        <taxon>Tracheophyta</taxon>
        <taxon>Spermatophyta</taxon>
        <taxon>Magnoliopsida</taxon>
        <taxon>eudicotyledons</taxon>
        <taxon>Gunneridae</taxon>
        <taxon>Pentapetalae</taxon>
        <taxon>asterids</taxon>
        <taxon>Ericales</taxon>
        <taxon>Actinidiaceae</taxon>
        <taxon>Actinidia</taxon>
    </lineage>
</organism>
<dbReference type="OrthoDB" id="6093671at2759"/>
<reference evidence="14" key="2">
    <citation type="journal article" date="2018" name="BMC Genomics">
        <title>A manually annotated Actinidia chinensis var. chinensis (kiwifruit) genome highlights the challenges associated with draft genomes and gene prediction in plants.</title>
        <authorList>
            <person name="Pilkington S.M."/>
            <person name="Crowhurst R."/>
            <person name="Hilario E."/>
            <person name="Nardozza S."/>
            <person name="Fraser L."/>
            <person name="Peng Y."/>
            <person name="Gunaseelan K."/>
            <person name="Simpson R."/>
            <person name="Tahir J."/>
            <person name="Deroles S.C."/>
            <person name="Templeton K."/>
            <person name="Luo Z."/>
            <person name="Davy M."/>
            <person name="Cheng C."/>
            <person name="McNeilage M."/>
            <person name="Scaglione D."/>
            <person name="Liu Y."/>
            <person name="Zhang Q."/>
            <person name="Datson P."/>
            <person name="De Silva N."/>
            <person name="Gardiner S.E."/>
            <person name="Bassett H."/>
            <person name="Chagne D."/>
            <person name="McCallum J."/>
            <person name="Dzierzon H."/>
            <person name="Deng C."/>
            <person name="Wang Y.Y."/>
            <person name="Barron L."/>
            <person name="Manako K."/>
            <person name="Bowen J."/>
            <person name="Foster T.M."/>
            <person name="Erridge Z.A."/>
            <person name="Tiffin H."/>
            <person name="Waite C.N."/>
            <person name="Davies K.M."/>
            <person name="Grierson E.P."/>
            <person name="Laing W.A."/>
            <person name="Kirk R."/>
            <person name="Chen X."/>
            <person name="Wood M."/>
            <person name="Montefiori M."/>
            <person name="Brummell D.A."/>
            <person name="Schwinn K.E."/>
            <person name="Catanach A."/>
            <person name="Fullerton C."/>
            <person name="Li D."/>
            <person name="Meiyalaghan S."/>
            <person name="Nieuwenhuizen N."/>
            <person name="Read N."/>
            <person name="Prakash R."/>
            <person name="Hunter D."/>
            <person name="Zhang H."/>
            <person name="McKenzie M."/>
            <person name="Knabel M."/>
            <person name="Harris A."/>
            <person name="Allan A.C."/>
            <person name="Gleave A."/>
            <person name="Chen A."/>
            <person name="Janssen B.J."/>
            <person name="Plunkett B."/>
            <person name="Ampomah-Dwamena C."/>
            <person name="Voogd C."/>
            <person name="Leif D."/>
            <person name="Lafferty D."/>
            <person name="Souleyre E.J.F."/>
            <person name="Varkonyi-Gasic E."/>
            <person name="Gambi F."/>
            <person name="Hanley J."/>
            <person name="Yao J.L."/>
            <person name="Cheung J."/>
            <person name="David K.M."/>
            <person name="Warren B."/>
            <person name="Marsh K."/>
            <person name="Snowden K.C."/>
            <person name="Lin-Wang K."/>
            <person name="Brian L."/>
            <person name="Martinez-Sanchez M."/>
            <person name="Wang M."/>
            <person name="Ileperuma N."/>
            <person name="Macnee N."/>
            <person name="Campin R."/>
            <person name="McAtee P."/>
            <person name="Drummond R.S.M."/>
            <person name="Espley R.V."/>
            <person name="Ireland H.S."/>
            <person name="Wu R."/>
            <person name="Atkinson R.G."/>
            <person name="Karunairetnam S."/>
            <person name="Bulley S."/>
            <person name="Chunkath S."/>
            <person name="Hanley Z."/>
            <person name="Storey R."/>
            <person name="Thrimawithana A.H."/>
            <person name="Thomson S."/>
            <person name="David C."/>
            <person name="Testolin R."/>
            <person name="Huang H."/>
            <person name="Hellens R.P."/>
            <person name="Schaffer R.J."/>
        </authorList>
    </citation>
    <scope>NUCLEOTIDE SEQUENCE [LARGE SCALE GENOMIC DNA]</scope>
    <source>
        <strain evidence="14">cv. Red5</strain>
    </source>
</reference>
<dbReference type="GO" id="GO:0005634">
    <property type="term" value="C:nucleus"/>
    <property type="evidence" value="ECO:0007669"/>
    <property type="project" value="UniProtKB-SubCell"/>
</dbReference>
<keyword evidence="6 10" id="KW-0949">S-adenosyl-L-methionine</keyword>
<feature type="region of interest" description="Disordered" evidence="11">
    <location>
        <begin position="524"/>
        <end position="547"/>
    </location>
</feature>
<keyword evidence="4 10" id="KW-0489">Methyltransferase</keyword>
<dbReference type="InterPro" id="IPR029063">
    <property type="entry name" value="SAM-dependent_MTases_sf"/>
</dbReference>
<evidence type="ECO:0000256" key="2">
    <source>
        <dbReference type="ARBA" id="ARBA00007494"/>
    </source>
</evidence>
<dbReference type="Pfam" id="PF25376">
    <property type="entry name" value="Pre-PUA_NSUN2"/>
    <property type="match status" value="1"/>
</dbReference>
<evidence type="ECO:0000256" key="3">
    <source>
        <dbReference type="ARBA" id="ARBA00022555"/>
    </source>
</evidence>
<comment type="caution">
    <text evidence="13">The sequence shown here is derived from an EMBL/GenBank/DDBJ whole genome shotgun (WGS) entry which is preliminary data.</text>
</comment>
<protein>
    <submittedName>
        <fullName evidence="13">tRNA (Cytosine(34)-C(5))-methyltransferase</fullName>
    </submittedName>
</protein>
<evidence type="ECO:0000259" key="12">
    <source>
        <dbReference type="PROSITE" id="PS51686"/>
    </source>
</evidence>
<dbReference type="PRINTS" id="PR02008">
    <property type="entry name" value="RCMTFAMILY"/>
</dbReference>
<keyword evidence="5 10" id="KW-0808">Transferase</keyword>
<feature type="region of interest" description="Disordered" evidence="11">
    <location>
        <begin position="429"/>
        <end position="458"/>
    </location>
</feature>
<dbReference type="PANTHER" id="PTHR22808:SF1">
    <property type="entry name" value="RNA CYTOSINE-C(5)-METHYLTRANSFERASE NSUN2-RELATED"/>
    <property type="match status" value="1"/>
</dbReference>
<feature type="region of interest" description="Disordered" evidence="11">
    <location>
        <begin position="1"/>
        <end position="54"/>
    </location>
</feature>
<feature type="compositionally biased region" description="Low complexity" evidence="11">
    <location>
        <begin position="36"/>
        <end position="45"/>
    </location>
</feature>
<evidence type="ECO:0000256" key="5">
    <source>
        <dbReference type="ARBA" id="ARBA00022679"/>
    </source>
</evidence>
<evidence type="ECO:0000256" key="9">
    <source>
        <dbReference type="ARBA" id="ARBA00023242"/>
    </source>
</evidence>
<dbReference type="Gramene" id="PSS30138">
    <property type="protein sequence ID" value="PSS30138"/>
    <property type="gene ID" value="CEY00_Acc05423"/>
</dbReference>
<dbReference type="Pfam" id="PF01189">
    <property type="entry name" value="Methyltr_RsmB-F"/>
    <property type="match status" value="1"/>
</dbReference>
<evidence type="ECO:0000313" key="13">
    <source>
        <dbReference type="EMBL" id="PSS30138.1"/>
    </source>
</evidence>
<dbReference type="InterPro" id="IPR018314">
    <property type="entry name" value="RsmB/NOL1/NOP2-like_CS"/>
</dbReference>
<dbReference type="InterPro" id="IPR057286">
    <property type="entry name" value="PUA_NSUN2"/>
</dbReference>
<feature type="domain" description="SAM-dependent MTase RsmB/NOP-type" evidence="12">
    <location>
        <begin position="76"/>
        <end position="495"/>
    </location>
</feature>
<dbReference type="InParanoid" id="A0A2R6RJF0"/>
<comment type="subcellular location">
    <subcellularLocation>
        <location evidence="1">Nucleus</location>
    </subcellularLocation>
</comment>
<dbReference type="GO" id="GO:0000049">
    <property type="term" value="F:tRNA binding"/>
    <property type="evidence" value="ECO:0007669"/>
    <property type="project" value="UniProtKB-KW"/>
</dbReference>
<feature type="binding site" evidence="10">
    <location>
        <position position="291"/>
    </location>
    <ligand>
        <name>S-adenosyl-L-methionine</name>
        <dbReference type="ChEBI" id="CHEBI:59789"/>
    </ligand>
</feature>
<feature type="region of interest" description="Disordered" evidence="11">
    <location>
        <begin position="908"/>
        <end position="942"/>
    </location>
</feature>
<comment type="caution">
    <text evidence="10">Lacks conserved residue(s) required for the propagation of feature annotation.</text>
</comment>
<feature type="binding site" evidence="10">
    <location>
        <position position="226"/>
    </location>
    <ligand>
        <name>S-adenosyl-L-methionine</name>
        <dbReference type="ChEBI" id="CHEBI:59789"/>
    </ligand>
</feature>
<keyword evidence="3" id="KW-0820">tRNA-binding</keyword>
<dbReference type="Proteomes" id="UP000241394">
    <property type="component" value="Chromosome LG5"/>
</dbReference>
<dbReference type="FunCoup" id="A0A2R6RJF0">
    <property type="interactions" value="6146"/>
</dbReference>
<feature type="compositionally biased region" description="Basic residues" evidence="11">
    <location>
        <begin position="1"/>
        <end position="15"/>
    </location>
</feature>
<evidence type="ECO:0000256" key="8">
    <source>
        <dbReference type="ARBA" id="ARBA00022884"/>
    </source>
</evidence>
<dbReference type="InterPro" id="IPR057285">
    <property type="entry name" value="Pre-PUA_NSUN2"/>
</dbReference>
<dbReference type="GO" id="GO:0016428">
    <property type="term" value="F:tRNA (cytidine-5-)-methyltransferase activity"/>
    <property type="evidence" value="ECO:0007669"/>
    <property type="project" value="InterPro"/>
</dbReference>
<dbReference type="PRINTS" id="PR02011">
    <property type="entry name" value="RCMTNCL1"/>
</dbReference>
<dbReference type="InterPro" id="IPR023267">
    <property type="entry name" value="RCMT"/>
</dbReference>
<dbReference type="Gene3D" id="3.40.50.150">
    <property type="entry name" value="Vaccinia Virus protein VP39"/>
    <property type="match status" value="2"/>
</dbReference>
<dbReference type="InterPro" id="IPR023270">
    <property type="entry name" value="RCMT_NCL1"/>
</dbReference>
<dbReference type="FunFam" id="3.40.50.150:FF:000153">
    <property type="entry name" value="S-adenosyl-L-methionine-dependent methyltransferase superfamily protein"/>
    <property type="match status" value="1"/>
</dbReference>
<evidence type="ECO:0000256" key="7">
    <source>
        <dbReference type="ARBA" id="ARBA00022694"/>
    </source>
</evidence>
<dbReference type="AlphaFoldDB" id="A0A2R6RJF0"/>
<feature type="active site" description="Nucleophile" evidence="10">
    <location>
        <position position="344"/>
    </location>
</feature>
<reference evidence="13 14" key="1">
    <citation type="submission" date="2017-07" db="EMBL/GenBank/DDBJ databases">
        <title>An improved, manually edited Actinidia chinensis var. chinensis (kiwifruit) genome highlights the challenges associated with draft genomes and gene prediction in plants.</title>
        <authorList>
            <person name="Pilkington S."/>
            <person name="Crowhurst R."/>
            <person name="Hilario E."/>
            <person name="Nardozza S."/>
            <person name="Fraser L."/>
            <person name="Peng Y."/>
            <person name="Gunaseelan K."/>
            <person name="Simpson R."/>
            <person name="Tahir J."/>
            <person name="Deroles S."/>
            <person name="Templeton K."/>
            <person name="Luo Z."/>
            <person name="Davy M."/>
            <person name="Cheng C."/>
            <person name="Mcneilage M."/>
            <person name="Scaglione D."/>
            <person name="Liu Y."/>
            <person name="Zhang Q."/>
            <person name="Datson P."/>
            <person name="De Silva N."/>
            <person name="Gardiner S."/>
            <person name="Bassett H."/>
            <person name="Chagne D."/>
            <person name="Mccallum J."/>
            <person name="Dzierzon H."/>
            <person name="Deng C."/>
            <person name="Wang Y.-Y."/>
            <person name="Barron N."/>
            <person name="Manako K."/>
            <person name="Bowen J."/>
            <person name="Foster T."/>
            <person name="Erridge Z."/>
            <person name="Tiffin H."/>
            <person name="Waite C."/>
            <person name="Davies K."/>
            <person name="Grierson E."/>
            <person name="Laing W."/>
            <person name="Kirk R."/>
            <person name="Chen X."/>
            <person name="Wood M."/>
            <person name="Montefiori M."/>
            <person name="Brummell D."/>
            <person name="Schwinn K."/>
            <person name="Catanach A."/>
            <person name="Fullerton C."/>
            <person name="Li D."/>
            <person name="Meiyalaghan S."/>
            <person name="Nieuwenhuizen N."/>
            <person name="Read N."/>
            <person name="Prakash R."/>
            <person name="Hunter D."/>
            <person name="Zhang H."/>
            <person name="Mckenzie M."/>
            <person name="Knabel M."/>
            <person name="Harris A."/>
            <person name="Allan A."/>
            <person name="Chen A."/>
            <person name="Janssen B."/>
            <person name="Plunkett B."/>
            <person name="Dwamena C."/>
            <person name="Voogd C."/>
            <person name="Leif D."/>
            <person name="Lafferty D."/>
            <person name="Souleyre E."/>
            <person name="Varkonyi-Gasic E."/>
            <person name="Gambi F."/>
            <person name="Hanley J."/>
            <person name="Yao J.-L."/>
            <person name="Cheung J."/>
            <person name="David K."/>
            <person name="Warren B."/>
            <person name="Marsh K."/>
            <person name="Snowden K."/>
            <person name="Lin-Wang K."/>
            <person name="Brian L."/>
            <person name="Martinez-Sanchez M."/>
            <person name="Wang M."/>
            <person name="Ileperuma N."/>
            <person name="Macnee N."/>
            <person name="Campin R."/>
            <person name="Mcatee P."/>
            <person name="Drummond R."/>
            <person name="Espley R."/>
            <person name="Ireland H."/>
            <person name="Wu R."/>
            <person name="Atkinson R."/>
            <person name="Karunairetnam S."/>
            <person name="Bulley S."/>
            <person name="Chunkath S."/>
            <person name="Hanley Z."/>
            <person name="Storey R."/>
            <person name="Thrimawithana A."/>
            <person name="Thomson S."/>
            <person name="David C."/>
            <person name="Testolin R."/>
        </authorList>
    </citation>
    <scope>NUCLEOTIDE SEQUENCE [LARGE SCALE GENOMIC DNA]</scope>
    <source>
        <strain evidence="14">cv. Red5</strain>
        <tissue evidence="13">Young leaf</tissue>
    </source>
</reference>
<dbReference type="OMA" id="QLFTEYV"/>
<evidence type="ECO:0000256" key="1">
    <source>
        <dbReference type="ARBA" id="ARBA00004123"/>
    </source>
</evidence>
<sequence>MGGRGRSRTQRKHFRQSRDNVWKRSRSDSQQDDENTNTTKNPNPHHNWEPFATQNPSFDEYYKEQGIVSPEEWDAFMEVLRRPLPAAFRINSSSQFCGDIRSQLENDFMKCLQAEAADGSEVDGVGPLLWYPENLAWQSNFSRMQLRKNQTLERFHEFLKLENEIGNITRQEAVSMVPPLFLDVCPDHFVLDMCAAPGSKTFQLLEMIYHSIDPGSLPSGLVIANDVDVQRCNLLIHQTKRMCTANLIVTNHEAQHFPSCHLNKNRADAFENGVAMEPSVSQLLFDRVLCDVPCSGDGTLRKAPDIWRKWNVGMGNGLHGLQVQIGMRGLSLLKVGGRMVYSTCSMNPVENEAVVAEILRRCGGSVELLDVSSELPQLVRRPGLKKWKVRDKGNWLASYKDVSKFCPAGIIPSMFPSGKNYVDNADKNHGTVLGQTQDDVGDGNSANGFEPKNDPESLTYDLDEEVSTFPLERCMRIVPHDQNTGAFFIAVLAKLSPLPGIIPSMFPSGKNYVDNADKNHGTVLGQTQDDVGDGNSANGFEPKNDPEALTYDLDEEVSTFPLERCMRIVPHDQNTGAFFIAVLAKLSPLPAIQKKPASLRRQLNSSNDSIPDKLANEMKEEDINGSEINSADVTEEQVPEAASDADLMGSELEEAALDTDPSKIYEENEPEETEDPVDKETGSKAGGGKRKLQIQGKWRGVDPVVFFTNNAIVDSIKIFYGIDESFAFSGHLVTRNSDTDHVKRIYYVSKSVKDVLELNFKRGQQLKITSIGLKMFERQSAKECLLSPCAFRISSEGLPLLLPRITKQILEASPVDFKHLLQYKTIKFADFVDAEFGEKASKLMLGCCVVVLRKDDRSSSDLPQVDASTIAIGCWRGRTNISVMVTAIDCREMLERLSVRMENGNGPVLLETEPSIVESEEPNTNDGETKEDAETMELATVG</sequence>
<dbReference type="SUPFAM" id="SSF53335">
    <property type="entry name" value="S-adenosyl-L-methionine-dependent methyltransferases"/>
    <property type="match status" value="1"/>
</dbReference>
<evidence type="ECO:0000256" key="6">
    <source>
        <dbReference type="ARBA" id="ARBA00022691"/>
    </source>
</evidence>
<keyword evidence="8 10" id="KW-0694">RNA-binding</keyword>
<dbReference type="PROSITE" id="PS01153">
    <property type="entry name" value="NOL1_NOP2_SUN"/>
    <property type="match status" value="1"/>
</dbReference>
<feature type="compositionally biased region" description="Basic and acidic residues" evidence="11">
    <location>
        <begin position="16"/>
        <end position="29"/>
    </location>
</feature>
<keyword evidence="7" id="KW-0819">tRNA processing</keyword>
<feature type="binding site" evidence="10">
    <location>
        <begin position="194"/>
        <end position="200"/>
    </location>
    <ligand>
        <name>S-adenosyl-L-methionine</name>
        <dbReference type="ChEBI" id="CHEBI:59789"/>
    </ligand>
</feature>
<dbReference type="Pfam" id="PF25378">
    <property type="entry name" value="PUA_NSUN2"/>
    <property type="match status" value="1"/>
</dbReference>
<dbReference type="InterPro" id="IPR001678">
    <property type="entry name" value="MeTrfase_RsmB-F_NOP2_dom"/>
</dbReference>
<proteinExistence type="inferred from homology"/>
<dbReference type="InterPro" id="IPR049560">
    <property type="entry name" value="MeTrfase_RsmB-F_NOP2_cat"/>
</dbReference>
<feature type="region of interest" description="Disordered" evidence="11">
    <location>
        <begin position="620"/>
        <end position="644"/>
    </location>
</feature>
<gene>
    <name evidence="13" type="ORF">CEY00_Acc05423</name>
</gene>
<dbReference type="GO" id="GO:0030488">
    <property type="term" value="P:tRNA methylation"/>
    <property type="evidence" value="ECO:0007669"/>
    <property type="project" value="UniProtKB-ARBA"/>
</dbReference>
<keyword evidence="14" id="KW-1185">Reference proteome</keyword>
<comment type="similarity">
    <text evidence="2 10">Belongs to the class I-like SAM-binding methyltransferase superfamily. RsmB/NOP family.</text>
</comment>